<evidence type="ECO:0000313" key="5">
    <source>
        <dbReference type="EMBL" id="MBG6121984.1"/>
    </source>
</evidence>
<dbReference type="Proteomes" id="UP000658613">
    <property type="component" value="Unassembled WGS sequence"/>
</dbReference>
<sequence>MVVFASTQDEREALLYDDSLPCVIHRWPRRVMLPTPATQREMARLIREHNVDTVWFGAAAPLALMAPAARRAGAQRIIASTHGHEVGWSMIPGARHALRAIGNHADVITYVSEYARGRFQRAFGDHPEFVALPSGVDTEFFRPATTAQRQATRARLGVGDAPLIVCVSRLVARKGQDQLIRALPLIKKNVPDATLVIVGEGSYRSRLERLVTQLDSRYHESVVFTGRVDATLMRDIYAAADVAAIPVRTRGGGLDVEGLGIVFLEAQACGVPVVAGNSGGAPEAVGPNSGLVVDGRSIDEVASTITQVLIDDSLRASMASNGPAFVARDFSWDVLGARLAGLL</sequence>
<dbReference type="AlphaFoldDB" id="A0A931DZL6"/>
<protein>
    <submittedName>
        <fullName evidence="5">Phosphatidylinositol alpha-1,6-mannosyltransferase</fullName>
        <ecNumber evidence="5">2.4.1.-</ecNumber>
    </submittedName>
</protein>
<keyword evidence="1 5" id="KW-0328">Glycosyltransferase</keyword>
<keyword evidence="6" id="KW-1185">Reference proteome</keyword>
<evidence type="ECO:0000259" key="4">
    <source>
        <dbReference type="Pfam" id="PF13439"/>
    </source>
</evidence>
<dbReference type="PANTHER" id="PTHR45947">
    <property type="entry name" value="SULFOQUINOVOSYL TRANSFERASE SQD2"/>
    <property type="match status" value="1"/>
</dbReference>
<dbReference type="GO" id="GO:1903509">
    <property type="term" value="P:liposaccharide metabolic process"/>
    <property type="evidence" value="ECO:0007669"/>
    <property type="project" value="UniProtKB-ARBA"/>
</dbReference>
<dbReference type="InterPro" id="IPR028098">
    <property type="entry name" value="Glyco_trans_4-like_N"/>
</dbReference>
<organism evidence="5 6">
    <name type="scientific">Corynebacterium aquatimens</name>
    <dbReference type="NCBI Taxonomy" id="1190508"/>
    <lineage>
        <taxon>Bacteria</taxon>
        <taxon>Bacillati</taxon>
        <taxon>Actinomycetota</taxon>
        <taxon>Actinomycetes</taxon>
        <taxon>Mycobacteriales</taxon>
        <taxon>Corynebacteriaceae</taxon>
        <taxon>Corynebacterium</taxon>
    </lineage>
</organism>
<evidence type="ECO:0000259" key="3">
    <source>
        <dbReference type="Pfam" id="PF00534"/>
    </source>
</evidence>
<dbReference type="InterPro" id="IPR050194">
    <property type="entry name" value="Glycosyltransferase_grp1"/>
</dbReference>
<dbReference type="EMBL" id="JADOUE010000001">
    <property type="protein sequence ID" value="MBG6121984.1"/>
    <property type="molecule type" value="Genomic_DNA"/>
</dbReference>
<accession>A0A931DZL6</accession>
<gene>
    <name evidence="5" type="ORF">IW254_000953</name>
</gene>
<dbReference type="Pfam" id="PF13439">
    <property type="entry name" value="Glyco_transf_4"/>
    <property type="match status" value="1"/>
</dbReference>
<dbReference type="Gene3D" id="3.40.50.2000">
    <property type="entry name" value="Glycogen Phosphorylase B"/>
    <property type="match status" value="2"/>
</dbReference>
<keyword evidence="2 5" id="KW-0808">Transferase</keyword>
<dbReference type="InterPro" id="IPR001296">
    <property type="entry name" value="Glyco_trans_1"/>
</dbReference>
<dbReference type="CDD" id="cd03801">
    <property type="entry name" value="GT4_PimA-like"/>
    <property type="match status" value="1"/>
</dbReference>
<dbReference type="GO" id="GO:0016758">
    <property type="term" value="F:hexosyltransferase activity"/>
    <property type="evidence" value="ECO:0007669"/>
    <property type="project" value="TreeGrafter"/>
</dbReference>
<dbReference type="Pfam" id="PF00534">
    <property type="entry name" value="Glycos_transf_1"/>
    <property type="match status" value="1"/>
</dbReference>
<comment type="caution">
    <text evidence="5">The sequence shown here is derived from an EMBL/GenBank/DDBJ whole genome shotgun (WGS) entry which is preliminary data.</text>
</comment>
<reference evidence="5" key="1">
    <citation type="submission" date="2020-11" db="EMBL/GenBank/DDBJ databases">
        <title>Sequencing the genomes of 1000 actinobacteria strains.</title>
        <authorList>
            <person name="Klenk H.-P."/>
        </authorList>
    </citation>
    <scope>NUCLEOTIDE SEQUENCE</scope>
    <source>
        <strain evidence="5">DSM 45632</strain>
    </source>
</reference>
<feature type="domain" description="Glycosyl transferase family 1" evidence="3">
    <location>
        <begin position="151"/>
        <end position="323"/>
    </location>
</feature>
<feature type="domain" description="Glycosyltransferase subfamily 4-like N-terminal" evidence="4">
    <location>
        <begin position="20"/>
        <end position="139"/>
    </location>
</feature>
<dbReference type="GO" id="GO:1901137">
    <property type="term" value="P:carbohydrate derivative biosynthetic process"/>
    <property type="evidence" value="ECO:0007669"/>
    <property type="project" value="UniProtKB-ARBA"/>
</dbReference>
<dbReference type="PANTHER" id="PTHR45947:SF3">
    <property type="entry name" value="SULFOQUINOVOSYL TRANSFERASE SQD2"/>
    <property type="match status" value="1"/>
</dbReference>
<evidence type="ECO:0000256" key="2">
    <source>
        <dbReference type="ARBA" id="ARBA00022679"/>
    </source>
</evidence>
<evidence type="ECO:0000313" key="6">
    <source>
        <dbReference type="Proteomes" id="UP000658613"/>
    </source>
</evidence>
<dbReference type="SUPFAM" id="SSF53756">
    <property type="entry name" value="UDP-Glycosyltransferase/glycogen phosphorylase"/>
    <property type="match status" value="1"/>
</dbReference>
<dbReference type="EC" id="2.4.1.-" evidence="5"/>
<evidence type="ECO:0000256" key="1">
    <source>
        <dbReference type="ARBA" id="ARBA00022676"/>
    </source>
</evidence>
<name>A0A931DZL6_9CORY</name>
<proteinExistence type="predicted"/>